<dbReference type="Pfam" id="PF01297">
    <property type="entry name" value="ZnuA"/>
    <property type="match status" value="1"/>
</dbReference>
<proteinExistence type="inferred from homology"/>
<dbReference type="KEGG" id="tpg:TPEGAU_0034"/>
<dbReference type="PRINTS" id="PR00691">
    <property type="entry name" value="ADHESINB"/>
</dbReference>
<evidence type="ECO:0000256" key="1">
    <source>
        <dbReference type="ARBA" id="ARBA00011028"/>
    </source>
</evidence>
<dbReference type="GO" id="GO:0030001">
    <property type="term" value="P:metal ion transport"/>
    <property type="evidence" value="ECO:0007669"/>
    <property type="project" value="InterPro"/>
</dbReference>
<keyword evidence="2 4" id="KW-0813">Transport</keyword>
<evidence type="ECO:0000256" key="5">
    <source>
        <dbReference type="SAM" id="Coils"/>
    </source>
</evidence>
<dbReference type="Gene3D" id="3.40.50.1980">
    <property type="entry name" value="Nitrogenase molybdenum iron protein domain"/>
    <property type="match status" value="2"/>
</dbReference>
<evidence type="ECO:0000313" key="7">
    <source>
        <dbReference type="Proteomes" id="UP000008192"/>
    </source>
</evidence>
<dbReference type="InterPro" id="IPR050492">
    <property type="entry name" value="Bact_metal-bind_prot9"/>
</dbReference>
<dbReference type="PANTHER" id="PTHR42953">
    <property type="entry name" value="HIGH-AFFINITY ZINC UPTAKE SYSTEM PROTEIN ZNUA-RELATED"/>
    <property type="match status" value="1"/>
</dbReference>
<dbReference type="Proteomes" id="UP000008192">
    <property type="component" value="Chromosome"/>
</dbReference>
<accession>A0AAU8PL50</accession>
<dbReference type="InterPro" id="IPR006128">
    <property type="entry name" value="Lipoprotein_PsaA-like"/>
</dbReference>
<dbReference type="PANTHER" id="PTHR42953:SF3">
    <property type="entry name" value="HIGH-AFFINITY ZINC UPTAKE SYSTEM PROTEIN ZNUA"/>
    <property type="match status" value="1"/>
</dbReference>
<reference evidence="7" key="1">
    <citation type="journal article" date="2012" name="PLoS Negl. Trop. Dis.">
        <title>Whole genome sequences of three Treponema pallidum ssp. pertenue strains: yaws and syphilis treponemes differ in less than 0.2% of the genome sequence.</title>
        <authorList>
            <person name="Cejkova D."/>
            <person name="Zobanikova M."/>
            <person name="Chen L."/>
            <person name="Pospisilova P."/>
            <person name="Strouhal M."/>
            <person name="Qin X."/>
            <person name="Mikalova L."/>
            <person name="Norris S.J."/>
            <person name="Muzny D.M."/>
            <person name="Gibbs R.A."/>
            <person name="Fulton L.L."/>
            <person name="Sodergren E."/>
            <person name="Weinstock G.M."/>
            <person name="Smajs D."/>
        </authorList>
    </citation>
    <scope>NUCLEOTIDE SEQUENCE [LARGE SCALE GENOMIC DNA]</scope>
    <source>
        <strain evidence="7">Gauthier</strain>
    </source>
</reference>
<dbReference type="InterPro" id="IPR006129">
    <property type="entry name" value="AdhesinB"/>
</dbReference>
<dbReference type="InterPro" id="IPR006127">
    <property type="entry name" value="ZnuA-like"/>
</dbReference>
<comment type="similarity">
    <text evidence="1 4">Belongs to the bacterial solute-binding protein 9 family.</text>
</comment>
<dbReference type="EMBL" id="CP002376">
    <property type="protein sequence ID" value="AEZ59284.1"/>
    <property type="molecule type" value="Genomic_DNA"/>
</dbReference>
<dbReference type="SUPFAM" id="SSF53807">
    <property type="entry name" value="Helical backbone' metal receptor"/>
    <property type="match status" value="1"/>
</dbReference>
<dbReference type="GO" id="GO:0007155">
    <property type="term" value="P:cell adhesion"/>
    <property type="evidence" value="ECO:0007669"/>
    <property type="project" value="InterPro"/>
</dbReference>
<feature type="coiled-coil region" evidence="5">
    <location>
        <begin position="237"/>
        <end position="264"/>
    </location>
</feature>
<evidence type="ECO:0000256" key="2">
    <source>
        <dbReference type="ARBA" id="ARBA00022448"/>
    </source>
</evidence>
<keyword evidence="3" id="KW-0732">Signal</keyword>
<evidence type="ECO:0000256" key="3">
    <source>
        <dbReference type="ARBA" id="ARBA00022729"/>
    </source>
</evidence>
<sequence length="376" mass="42243">MNATLLSLRKKRPQLHNANCLSTMVFEEIPVQHPKKELHILQRVCEYAPVWGGSPFKGAIMQRCSVVAALAGVVFLAQACSLSTPSRITHTDKLPVVVTFNALKELTQMVGGEKIHLVSIVPDGVDSHDFEPKAKHMAFISDAKVIVYNGLGMEPWIHSVLHAARNSGSIRVEAAQGIVPLKAHTRGHTAHHVHAHASHGSAYDPHVWLSVCNAQTMLRTIGKALCKADPQHTRFYKRNARNAAARLEALYKEYRSKFAALSHRYFVTTHAAFGYLCRDFDLQQKSIKDVFNTEEPSIKRLVELVEFSKKHSVRTIFSERGPSEKVARVLAQEIGASVETIYTMEKNEENLSYYERMKHNINRIYRACSKQVTPSQ</sequence>
<dbReference type="AlphaFoldDB" id="A0AAU8PL50"/>
<protein>
    <submittedName>
        <fullName evidence="6">Zinc (Zn2+) ABC superfamily ATP binding cassette transporter, binding protein</fullName>
    </submittedName>
</protein>
<keyword evidence="5" id="KW-0175">Coiled coil</keyword>
<dbReference type="GO" id="GO:0046872">
    <property type="term" value="F:metal ion binding"/>
    <property type="evidence" value="ECO:0007669"/>
    <property type="project" value="InterPro"/>
</dbReference>
<evidence type="ECO:0000256" key="4">
    <source>
        <dbReference type="RuleBase" id="RU003512"/>
    </source>
</evidence>
<organism evidence="6 7">
    <name type="scientific">Treponema pallidum subsp. pertenue (strain Gauthier)</name>
    <dbReference type="NCBI Taxonomy" id="491080"/>
    <lineage>
        <taxon>Bacteria</taxon>
        <taxon>Pseudomonadati</taxon>
        <taxon>Spirochaetota</taxon>
        <taxon>Spirochaetia</taxon>
        <taxon>Spirochaetales</taxon>
        <taxon>Treponemataceae</taxon>
        <taxon>Treponema</taxon>
    </lineage>
</organism>
<name>A0AAU8PL50_TREPG</name>
<evidence type="ECO:0000313" key="6">
    <source>
        <dbReference type="EMBL" id="AEZ59284.1"/>
    </source>
</evidence>
<dbReference type="CDD" id="cd01017">
    <property type="entry name" value="AdcA"/>
    <property type="match status" value="1"/>
</dbReference>
<gene>
    <name evidence="6" type="primary">znuA</name>
    <name evidence="6" type="ordered locus">TPEGAU_0034</name>
</gene>
<dbReference type="PRINTS" id="PR00690">
    <property type="entry name" value="ADHESNFAMILY"/>
</dbReference>